<accession>A0AAV7PQT9</accession>
<dbReference type="AlphaFoldDB" id="A0AAV7PQT9"/>
<proteinExistence type="predicted"/>
<dbReference type="EMBL" id="JANPWB010000011">
    <property type="protein sequence ID" value="KAJ1129355.1"/>
    <property type="molecule type" value="Genomic_DNA"/>
</dbReference>
<dbReference type="PANTHER" id="PTHR37984">
    <property type="entry name" value="PROTEIN CBG26694"/>
    <property type="match status" value="1"/>
</dbReference>
<gene>
    <name evidence="1" type="ORF">NDU88_007726</name>
</gene>
<evidence type="ECO:0000313" key="2">
    <source>
        <dbReference type="Proteomes" id="UP001066276"/>
    </source>
</evidence>
<sequence>MAIGGDRYGPVRRQAILHHLGIEGRRIYEDLPVVSLGMGEGQPTNAFEMSMQMLDIQFTPKTNLVLECHKFISRMQKADEDIASYGETLRGLALSCRFEQLSDSLIRDQIVRCTFGKKIREKLLMKDPSLEEAIQIAKRMEHTAVWLQEMDESNRGKQSIIGEIRNKGNFSIDVEKKKSMKNWEDMDGEKQKKLGWREIKCYRCGAPGNIASSKMCAARSAICRNYGKRGHFPKVCKLKVNEGVERTTQEIQDVCESIEAIILTVDGELDNCEVNNRITHLQLSNEQVRMESTDSLEKAHAQILLNNGSIKLLVDSGSLFTLISNKVNEEQWTNSKNE</sequence>
<dbReference type="Gene3D" id="4.10.60.10">
    <property type="entry name" value="Zinc finger, CCHC-type"/>
    <property type="match status" value="1"/>
</dbReference>
<dbReference type="Proteomes" id="UP001066276">
    <property type="component" value="Chromosome 7"/>
</dbReference>
<name>A0AAV7PQT9_PLEWA</name>
<organism evidence="1 2">
    <name type="scientific">Pleurodeles waltl</name>
    <name type="common">Iberian ribbed newt</name>
    <dbReference type="NCBI Taxonomy" id="8319"/>
    <lineage>
        <taxon>Eukaryota</taxon>
        <taxon>Metazoa</taxon>
        <taxon>Chordata</taxon>
        <taxon>Craniata</taxon>
        <taxon>Vertebrata</taxon>
        <taxon>Euteleostomi</taxon>
        <taxon>Amphibia</taxon>
        <taxon>Batrachia</taxon>
        <taxon>Caudata</taxon>
        <taxon>Salamandroidea</taxon>
        <taxon>Salamandridae</taxon>
        <taxon>Pleurodelinae</taxon>
        <taxon>Pleurodeles</taxon>
    </lineage>
</organism>
<evidence type="ECO:0008006" key="3">
    <source>
        <dbReference type="Google" id="ProtNLM"/>
    </source>
</evidence>
<dbReference type="PANTHER" id="PTHR37984:SF9">
    <property type="entry name" value="INTEGRASE CATALYTIC DOMAIN-CONTAINING PROTEIN"/>
    <property type="match status" value="1"/>
</dbReference>
<reference evidence="1" key="1">
    <citation type="journal article" date="2022" name="bioRxiv">
        <title>Sequencing and chromosome-scale assembly of the giantPleurodeles waltlgenome.</title>
        <authorList>
            <person name="Brown T."/>
            <person name="Elewa A."/>
            <person name="Iarovenko S."/>
            <person name="Subramanian E."/>
            <person name="Araus A.J."/>
            <person name="Petzold A."/>
            <person name="Susuki M."/>
            <person name="Suzuki K.-i.T."/>
            <person name="Hayashi T."/>
            <person name="Toyoda A."/>
            <person name="Oliveira C."/>
            <person name="Osipova E."/>
            <person name="Leigh N.D."/>
            <person name="Simon A."/>
            <person name="Yun M.H."/>
        </authorList>
    </citation>
    <scope>NUCLEOTIDE SEQUENCE</scope>
    <source>
        <strain evidence="1">20211129_DDA</strain>
        <tissue evidence="1">Liver</tissue>
    </source>
</reference>
<keyword evidence="2" id="KW-1185">Reference proteome</keyword>
<protein>
    <recommendedName>
        <fullName evidence="3">Retrotransposon gag domain-containing protein</fullName>
    </recommendedName>
</protein>
<evidence type="ECO:0000313" key="1">
    <source>
        <dbReference type="EMBL" id="KAJ1129355.1"/>
    </source>
</evidence>
<dbReference type="InterPro" id="IPR050951">
    <property type="entry name" value="Retrovirus_Pol_polyprotein"/>
</dbReference>
<comment type="caution">
    <text evidence="1">The sequence shown here is derived from an EMBL/GenBank/DDBJ whole genome shotgun (WGS) entry which is preliminary data.</text>
</comment>